<comment type="caution">
    <text evidence="1">The sequence shown here is derived from an EMBL/GenBank/DDBJ whole genome shotgun (WGS) entry which is preliminary data.</text>
</comment>
<reference evidence="1" key="1">
    <citation type="journal article" date="2023" name="GigaByte">
        <title>Genome assembly of the bearded iris, Iris pallida Lam.</title>
        <authorList>
            <person name="Bruccoleri R.E."/>
            <person name="Oakeley E.J."/>
            <person name="Faust A.M.E."/>
            <person name="Altorfer M."/>
            <person name="Dessus-Babus S."/>
            <person name="Burckhardt D."/>
            <person name="Oertli M."/>
            <person name="Naumann U."/>
            <person name="Petersen F."/>
            <person name="Wong J."/>
        </authorList>
    </citation>
    <scope>NUCLEOTIDE SEQUENCE</scope>
    <source>
        <strain evidence="1">GSM-AAB239-AS_SAM_17_03QT</strain>
    </source>
</reference>
<sequence>MVSFVRTFTRNLTSSHSHRHRCSFPLFFFFPVPKEGLFFFLYFSPIGSKSQHFEPHKTLDYSRPALRMDSQAATIAKPAADEVKAGVLPELMVRRFGFFLVLLCCC</sequence>
<dbReference type="AlphaFoldDB" id="A0AAX6GWW4"/>
<dbReference type="Proteomes" id="UP001140949">
    <property type="component" value="Unassembled WGS sequence"/>
</dbReference>
<dbReference type="EMBL" id="JANAVB010015730">
    <property type="protein sequence ID" value="KAJ6832795.1"/>
    <property type="molecule type" value="Genomic_DNA"/>
</dbReference>
<proteinExistence type="predicted"/>
<name>A0AAX6GWW4_IRIPA</name>
<evidence type="ECO:0000313" key="1">
    <source>
        <dbReference type="EMBL" id="KAJ6832795.1"/>
    </source>
</evidence>
<gene>
    <name evidence="1" type="ORF">M6B38_125380</name>
</gene>
<reference evidence="1" key="2">
    <citation type="submission" date="2023-04" db="EMBL/GenBank/DDBJ databases">
        <authorList>
            <person name="Bruccoleri R.E."/>
            <person name="Oakeley E.J."/>
            <person name="Faust A.-M."/>
            <person name="Dessus-Babus S."/>
            <person name="Altorfer M."/>
            <person name="Burckhardt D."/>
            <person name="Oertli M."/>
            <person name="Naumann U."/>
            <person name="Petersen F."/>
            <person name="Wong J."/>
        </authorList>
    </citation>
    <scope>NUCLEOTIDE SEQUENCE</scope>
    <source>
        <strain evidence="1">GSM-AAB239-AS_SAM_17_03QT</strain>
        <tissue evidence="1">Leaf</tissue>
    </source>
</reference>
<accession>A0AAX6GWW4</accession>
<keyword evidence="2" id="KW-1185">Reference proteome</keyword>
<protein>
    <submittedName>
        <fullName evidence="1">Copper chaperone for superoxide dismutase, chloroplastic</fullName>
    </submittedName>
</protein>
<organism evidence="1 2">
    <name type="scientific">Iris pallida</name>
    <name type="common">Sweet iris</name>
    <dbReference type="NCBI Taxonomy" id="29817"/>
    <lineage>
        <taxon>Eukaryota</taxon>
        <taxon>Viridiplantae</taxon>
        <taxon>Streptophyta</taxon>
        <taxon>Embryophyta</taxon>
        <taxon>Tracheophyta</taxon>
        <taxon>Spermatophyta</taxon>
        <taxon>Magnoliopsida</taxon>
        <taxon>Liliopsida</taxon>
        <taxon>Asparagales</taxon>
        <taxon>Iridaceae</taxon>
        <taxon>Iridoideae</taxon>
        <taxon>Irideae</taxon>
        <taxon>Iris</taxon>
    </lineage>
</organism>
<evidence type="ECO:0000313" key="2">
    <source>
        <dbReference type="Proteomes" id="UP001140949"/>
    </source>
</evidence>